<organism evidence="1 2">
    <name type="scientific">Phytophthora oleae</name>
    <dbReference type="NCBI Taxonomy" id="2107226"/>
    <lineage>
        <taxon>Eukaryota</taxon>
        <taxon>Sar</taxon>
        <taxon>Stramenopiles</taxon>
        <taxon>Oomycota</taxon>
        <taxon>Peronosporomycetes</taxon>
        <taxon>Peronosporales</taxon>
        <taxon>Peronosporaceae</taxon>
        <taxon>Phytophthora</taxon>
    </lineage>
</organism>
<evidence type="ECO:0000313" key="2">
    <source>
        <dbReference type="Proteomes" id="UP001632037"/>
    </source>
</evidence>
<comment type="caution">
    <text evidence="1">The sequence shown here is derived from an EMBL/GenBank/DDBJ whole genome shotgun (WGS) entry which is preliminary data.</text>
</comment>
<dbReference type="Proteomes" id="UP001632037">
    <property type="component" value="Unassembled WGS sequence"/>
</dbReference>
<evidence type="ECO:0008006" key="3">
    <source>
        <dbReference type="Google" id="ProtNLM"/>
    </source>
</evidence>
<reference evidence="1 2" key="1">
    <citation type="submission" date="2024-09" db="EMBL/GenBank/DDBJ databases">
        <title>Genome sequencing and assembly of Phytophthora oleae, isolate VK10A, causative agent of rot of olive drupes.</title>
        <authorList>
            <person name="Conti Taguali S."/>
            <person name="Riolo M."/>
            <person name="La Spada F."/>
            <person name="Cacciola S.O."/>
            <person name="Dionisio G."/>
        </authorList>
    </citation>
    <scope>NUCLEOTIDE SEQUENCE [LARGE SCALE GENOMIC DNA]</scope>
    <source>
        <strain evidence="1 2">VK10A</strain>
    </source>
</reference>
<accession>A0ABD3F4M5</accession>
<keyword evidence="2" id="KW-1185">Reference proteome</keyword>
<sequence>MGCQRRTPPTLKKQRTTVSFAGVAGLIFSLPGGIWRCFDVESALTLVCVCKATHRALQTWFDAVIKDISLGKEPLPVPVQLPPPNIQSIVQLMAFAYTTVQLPAVRQAYRKYDIYLFLSEQRNTYWFACQVDSE</sequence>
<protein>
    <recommendedName>
        <fullName evidence="3">PiggyBac transposable element-derived protein domain-containing protein</fullName>
    </recommendedName>
</protein>
<evidence type="ECO:0000313" key="1">
    <source>
        <dbReference type="EMBL" id="KAL3661693.1"/>
    </source>
</evidence>
<dbReference type="EMBL" id="JBIMZQ010000035">
    <property type="protein sequence ID" value="KAL3661693.1"/>
    <property type="molecule type" value="Genomic_DNA"/>
</dbReference>
<proteinExistence type="predicted"/>
<gene>
    <name evidence="1" type="ORF">V7S43_013452</name>
</gene>
<name>A0ABD3F4M5_9STRA</name>
<dbReference type="AlphaFoldDB" id="A0ABD3F4M5"/>